<dbReference type="GO" id="GO:0061608">
    <property type="term" value="F:nuclear import signal receptor activity"/>
    <property type="evidence" value="ECO:0007669"/>
    <property type="project" value="InterPro"/>
</dbReference>
<protein>
    <recommendedName>
        <fullName evidence="5">Importin subunit alpha</fullName>
    </recommendedName>
</protein>
<comment type="caution">
    <text evidence="7">The sequence shown here is derived from an EMBL/GenBank/DDBJ whole genome shotgun (WGS) entry which is preliminary data.</text>
</comment>
<accession>A0A1Y1XK22</accession>
<evidence type="ECO:0000256" key="2">
    <source>
        <dbReference type="ARBA" id="ARBA00022448"/>
    </source>
</evidence>
<dbReference type="InterPro" id="IPR016024">
    <property type="entry name" value="ARM-type_fold"/>
</dbReference>
<comment type="similarity">
    <text evidence="1 5">Belongs to the importin alpha family.</text>
</comment>
<proteinExistence type="inferred from homology"/>
<dbReference type="PANTHER" id="PTHR23316">
    <property type="entry name" value="IMPORTIN ALPHA"/>
    <property type="match status" value="1"/>
</dbReference>
<gene>
    <name evidence="7" type="ORF">BCR32DRAFT_290220</name>
</gene>
<organism evidence="7 8">
    <name type="scientific">Anaeromyces robustus</name>
    <dbReference type="NCBI Taxonomy" id="1754192"/>
    <lineage>
        <taxon>Eukaryota</taxon>
        <taxon>Fungi</taxon>
        <taxon>Fungi incertae sedis</taxon>
        <taxon>Chytridiomycota</taxon>
        <taxon>Chytridiomycota incertae sedis</taxon>
        <taxon>Neocallimastigomycetes</taxon>
        <taxon>Neocallimastigales</taxon>
        <taxon>Neocallimastigaceae</taxon>
        <taxon>Anaeromyces</taxon>
    </lineage>
</organism>
<dbReference type="OrthoDB" id="29145at2759"/>
<dbReference type="Proteomes" id="UP000193944">
    <property type="component" value="Unassembled WGS sequence"/>
</dbReference>
<dbReference type="PIRSF" id="PIRSF005673">
    <property type="entry name" value="Importin_alpha"/>
    <property type="match status" value="1"/>
</dbReference>
<dbReference type="InterPro" id="IPR024931">
    <property type="entry name" value="Importin_alpha"/>
</dbReference>
<dbReference type="GO" id="GO:0006606">
    <property type="term" value="P:protein import into nucleus"/>
    <property type="evidence" value="ECO:0007669"/>
    <property type="project" value="InterPro"/>
</dbReference>
<evidence type="ECO:0000256" key="5">
    <source>
        <dbReference type="PIRNR" id="PIRNR005673"/>
    </source>
</evidence>
<dbReference type="SUPFAM" id="SSF48371">
    <property type="entry name" value="ARM repeat"/>
    <property type="match status" value="1"/>
</dbReference>
<dbReference type="Pfam" id="PF00514">
    <property type="entry name" value="Arm"/>
    <property type="match status" value="2"/>
</dbReference>
<reference evidence="7 8" key="1">
    <citation type="submission" date="2016-08" db="EMBL/GenBank/DDBJ databases">
        <title>A Parts List for Fungal Cellulosomes Revealed by Comparative Genomics.</title>
        <authorList>
            <consortium name="DOE Joint Genome Institute"/>
            <person name="Haitjema C.H."/>
            <person name="Gilmore S.P."/>
            <person name="Henske J.K."/>
            <person name="Solomon K.V."/>
            <person name="De Groot R."/>
            <person name="Kuo A."/>
            <person name="Mondo S.J."/>
            <person name="Salamov A.A."/>
            <person name="Labutti K."/>
            <person name="Zhao Z."/>
            <person name="Chiniquy J."/>
            <person name="Barry K."/>
            <person name="Brewer H.M."/>
            <person name="Purvine S.O."/>
            <person name="Wright A.T."/>
            <person name="Boxma B."/>
            <person name="Van Alen T."/>
            <person name="Hackstein J.H."/>
            <person name="Baker S.E."/>
            <person name="Grigoriev I.V."/>
            <person name="O'Malley M.A."/>
        </authorList>
    </citation>
    <scope>NUCLEOTIDE SEQUENCE [LARGE SCALE GENOMIC DNA]</scope>
    <source>
        <strain evidence="7 8">S4</strain>
    </source>
</reference>
<feature type="repeat" description="ARM" evidence="6">
    <location>
        <begin position="152"/>
        <end position="194"/>
    </location>
</feature>
<keyword evidence="2 5" id="KW-0813">Transport</keyword>
<evidence type="ECO:0000256" key="4">
    <source>
        <dbReference type="ARBA" id="ARBA00022927"/>
    </source>
</evidence>
<keyword evidence="8" id="KW-1185">Reference proteome</keyword>
<dbReference type="EMBL" id="MCFG01000025">
    <property type="protein sequence ID" value="ORX86100.1"/>
    <property type="molecule type" value="Genomic_DNA"/>
</dbReference>
<evidence type="ECO:0000313" key="8">
    <source>
        <dbReference type="Proteomes" id="UP000193944"/>
    </source>
</evidence>
<keyword evidence="4 5" id="KW-0653">Protein transport</keyword>
<reference evidence="7 8" key="2">
    <citation type="submission" date="2016-08" db="EMBL/GenBank/DDBJ databases">
        <title>Pervasive Adenine N6-methylation of Active Genes in Fungi.</title>
        <authorList>
            <consortium name="DOE Joint Genome Institute"/>
            <person name="Mondo S.J."/>
            <person name="Dannebaum R.O."/>
            <person name="Kuo R.C."/>
            <person name="Labutti K."/>
            <person name="Haridas S."/>
            <person name="Kuo A."/>
            <person name="Salamov A."/>
            <person name="Ahrendt S.R."/>
            <person name="Lipzen A."/>
            <person name="Sullivan W."/>
            <person name="Andreopoulos W.B."/>
            <person name="Clum A."/>
            <person name="Lindquist E."/>
            <person name="Daum C."/>
            <person name="Ramamoorthy G.K."/>
            <person name="Gryganskyi A."/>
            <person name="Culley D."/>
            <person name="Magnuson J.K."/>
            <person name="James T.Y."/>
            <person name="O'Malley M.A."/>
            <person name="Stajich J.E."/>
            <person name="Spatafora J.W."/>
            <person name="Visel A."/>
            <person name="Grigoriev I.V."/>
        </authorList>
    </citation>
    <scope>NUCLEOTIDE SEQUENCE [LARGE SCALE GENOMIC DNA]</scope>
    <source>
        <strain evidence="7 8">S4</strain>
    </source>
</reference>
<sequence length="495" mass="57114">MKGNSKDFNPKKKNGKLTFQDIHKYRINKEQKYRKDRREKLLRTKRYKHLEDFNFDSATDSGSESEFSQDDYNMINKLLYSKERNDTLIALKTFSRDLTCTYNDYEEVIINKWSNKLLELLQSTDEEIIYYTICCITNIAAGNSELASSVENTIPYLTLLLTNESPKIKNQAAWALGNISGENYENVKIIIDNGALGPLIQMLESDNKDLIQTAAFTLSNFCRGPNPPLEKIYQNGIITPLFRHLKNDNNIEEISELIWICVYYTACKDDKYLNILLDNNITSSLIKYLEYCISSSDSNILNYSIPIIRTIGNICSSSLDKGTELLLKEDKFLNLLLQCIQSPSRIIKKESLWALSGLTAGTLKEVNAVINANFIPYLYKILENEAFDIKKEAAYSILNISTRSKEYLKKFPEKELLPIFINIVQNTQDIELAQIGIKYLAWELENNKELFTNHEQSIIDALESIPIKFYEEEHIKHMASLVLDSYWGEDDKMEL</sequence>
<keyword evidence="3" id="KW-0677">Repeat</keyword>
<evidence type="ECO:0000256" key="3">
    <source>
        <dbReference type="ARBA" id="ARBA00022737"/>
    </source>
</evidence>
<dbReference type="AlphaFoldDB" id="A0A1Y1XK22"/>
<name>A0A1Y1XK22_9FUNG</name>
<dbReference type="GO" id="GO:0005737">
    <property type="term" value="C:cytoplasm"/>
    <property type="evidence" value="ECO:0007669"/>
    <property type="project" value="InterPro"/>
</dbReference>
<evidence type="ECO:0000256" key="6">
    <source>
        <dbReference type="PROSITE-ProRule" id="PRU00259"/>
    </source>
</evidence>
<dbReference type="SMART" id="SM00185">
    <property type="entry name" value="ARM"/>
    <property type="match status" value="6"/>
</dbReference>
<dbReference type="InterPro" id="IPR000225">
    <property type="entry name" value="Armadillo"/>
</dbReference>
<dbReference type="Gene3D" id="1.25.10.10">
    <property type="entry name" value="Leucine-rich Repeat Variant"/>
    <property type="match status" value="1"/>
</dbReference>
<evidence type="ECO:0000313" key="7">
    <source>
        <dbReference type="EMBL" id="ORX86100.1"/>
    </source>
</evidence>
<dbReference type="STRING" id="1754192.A0A1Y1XK22"/>
<dbReference type="InterPro" id="IPR011989">
    <property type="entry name" value="ARM-like"/>
</dbReference>
<evidence type="ECO:0000256" key="1">
    <source>
        <dbReference type="ARBA" id="ARBA00010394"/>
    </source>
</evidence>
<feature type="repeat" description="ARM" evidence="6">
    <location>
        <begin position="194"/>
        <end position="221"/>
    </location>
</feature>
<dbReference type="PROSITE" id="PS50176">
    <property type="entry name" value="ARM_REPEAT"/>
    <property type="match status" value="2"/>
</dbReference>